<dbReference type="PANTHER" id="PTHR33508:SF1">
    <property type="entry name" value="UPF0056 MEMBRANE PROTEIN YHCE"/>
    <property type="match status" value="1"/>
</dbReference>
<evidence type="ECO:0000256" key="2">
    <source>
        <dbReference type="ARBA" id="ARBA00009784"/>
    </source>
</evidence>
<evidence type="ECO:0000256" key="4">
    <source>
        <dbReference type="ARBA" id="ARBA00022692"/>
    </source>
</evidence>
<evidence type="ECO:0000256" key="1">
    <source>
        <dbReference type="ARBA" id="ARBA00004651"/>
    </source>
</evidence>
<dbReference type="EMBL" id="JACIEK010000023">
    <property type="protein sequence ID" value="MBB4000593.1"/>
    <property type="molecule type" value="Genomic_DNA"/>
</dbReference>
<evidence type="ECO:0000256" key="7">
    <source>
        <dbReference type="RuleBase" id="RU362048"/>
    </source>
</evidence>
<dbReference type="NCBIfam" id="TIGR00427">
    <property type="entry name" value="NAAT family transporter"/>
    <property type="match status" value="1"/>
</dbReference>
<keyword evidence="5 7" id="KW-1133">Transmembrane helix</keyword>
<dbReference type="Pfam" id="PF01914">
    <property type="entry name" value="MarC"/>
    <property type="match status" value="1"/>
</dbReference>
<evidence type="ECO:0000313" key="8">
    <source>
        <dbReference type="EMBL" id="MBB4000593.1"/>
    </source>
</evidence>
<feature type="transmembrane region" description="Helical" evidence="7">
    <location>
        <begin position="89"/>
        <end position="115"/>
    </location>
</feature>
<proteinExistence type="inferred from homology"/>
<keyword evidence="9" id="KW-1185">Reference proteome</keyword>
<dbReference type="InterPro" id="IPR002771">
    <property type="entry name" value="Multi_antbiot-R_MarC"/>
</dbReference>
<sequence>MPVFASGKAFDGSLLGMESLQRRPEARSQIDASRPLPISNNPFRRMEHVMFETLLNGFVTLFVIIDPLGLAPLFLGLTAGLSMTARRRLALKASLIAFAILSVFGLVGLAVLQALGISLGAFRVAGGLFLFWIAFELVFEKRKTRKEKDAQTAMSEHEASEIAAVPLAIPLMAGPGAISAVILLSGDLPGVAGQAALLLVIAAVLLATYAMLAIANRFDRLIGQTGRAVITRLLGVLLAALAVQFVADGVGALVSQWHR</sequence>
<protein>
    <recommendedName>
        <fullName evidence="7">UPF0056 membrane protein</fullName>
    </recommendedName>
</protein>
<evidence type="ECO:0000256" key="3">
    <source>
        <dbReference type="ARBA" id="ARBA00022475"/>
    </source>
</evidence>
<feature type="transmembrane region" description="Helical" evidence="7">
    <location>
        <begin position="233"/>
        <end position="254"/>
    </location>
</feature>
<comment type="subcellular location">
    <subcellularLocation>
        <location evidence="1 7">Cell membrane</location>
        <topology evidence="1 7">Multi-pass membrane protein</topology>
    </subcellularLocation>
</comment>
<accession>A0A7W6H8L4</accession>
<feature type="transmembrane region" description="Helical" evidence="7">
    <location>
        <begin position="160"/>
        <end position="185"/>
    </location>
</feature>
<feature type="transmembrane region" description="Helical" evidence="7">
    <location>
        <begin position="121"/>
        <end position="139"/>
    </location>
</feature>
<dbReference type="Proteomes" id="UP000542776">
    <property type="component" value="Unassembled WGS sequence"/>
</dbReference>
<dbReference type="PANTHER" id="PTHR33508">
    <property type="entry name" value="UPF0056 MEMBRANE PROTEIN YHCE"/>
    <property type="match status" value="1"/>
</dbReference>
<name>A0A7W6H8L4_9HYPH</name>
<keyword evidence="3" id="KW-1003">Cell membrane</keyword>
<feature type="transmembrane region" description="Helical" evidence="7">
    <location>
        <begin position="54"/>
        <end position="77"/>
    </location>
</feature>
<keyword evidence="4 7" id="KW-0812">Transmembrane</keyword>
<comment type="caution">
    <text evidence="8">The sequence shown here is derived from an EMBL/GenBank/DDBJ whole genome shotgun (WGS) entry which is preliminary data.</text>
</comment>
<evidence type="ECO:0000313" key="9">
    <source>
        <dbReference type="Proteomes" id="UP000542776"/>
    </source>
</evidence>
<keyword evidence="6 7" id="KW-0472">Membrane</keyword>
<dbReference type="GO" id="GO:0005886">
    <property type="term" value="C:plasma membrane"/>
    <property type="evidence" value="ECO:0007669"/>
    <property type="project" value="UniProtKB-SubCell"/>
</dbReference>
<reference evidence="8 9" key="1">
    <citation type="submission" date="2020-08" db="EMBL/GenBank/DDBJ databases">
        <title>Genomic Encyclopedia of Type Strains, Phase IV (KMG-IV): sequencing the most valuable type-strain genomes for metagenomic binning, comparative biology and taxonomic classification.</title>
        <authorList>
            <person name="Goeker M."/>
        </authorList>
    </citation>
    <scope>NUCLEOTIDE SEQUENCE [LARGE SCALE GENOMIC DNA]</scope>
    <source>
        <strain evidence="8 9">DSM 102238</strain>
    </source>
</reference>
<dbReference type="AlphaFoldDB" id="A0A7W6H8L4"/>
<comment type="similarity">
    <text evidence="2 7">Belongs to the UPF0056 (MarC) family.</text>
</comment>
<feature type="transmembrane region" description="Helical" evidence="7">
    <location>
        <begin position="191"/>
        <end position="212"/>
    </location>
</feature>
<gene>
    <name evidence="8" type="ORF">GGR04_004471</name>
</gene>
<evidence type="ECO:0000256" key="5">
    <source>
        <dbReference type="ARBA" id="ARBA00022989"/>
    </source>
</evidence>
<organism evidence="8 9">
    <name type="scientific">Aureimonas pseudogalii</name>
    <dbReference type="NCBI Taxonomy" id="1744844"/>
    <lineage>
        <taxon>Bacteria</taxon>
        <taxon>Pseudomonadati</taxon>
        <taxon>Pseudomonadota</taxon>
        <taxon>Alphaproteobacteria</taxon>
        <taxon>Hyphomicrobiales</taxon>
        <taxon>Aurantimonadaceae</taxon>
        <taxon>Aureimonas</taxon>
    </lineage>
</organism>
<evidence type="ECO:0000256" key="6">
    <source>
        <dbReference type="ARBA" id="ARBA00023136"/>
    </source>
</evidence>